<evidence type="ECO:0000256" key="4">
    <source>
        <dbReference type="ARBA" id="ARBA00023136"/>
    </source>
</evidence>
<feature type="transmembrane region" description="Helical" evidence="5">
    <location>
        <begin position="113"/>
        <end position="138"/>
    </location>
</feature>
<protein>
    <submittedName>
        <fullName evidence="7">NnrU family protein</fullName>
    </submittedName>
</protein>
<gene>
    <name evidence="7" type="ORF">H2509_06785</name>
</gene>
<evidence type="ECO:0000256" key="1">
    <source>
        <dbReference type="ARBA" id="ARBA00004141"/>
    </source>
</evidence>
<reference evidence="7 8" key="1">
    <citation type="submission" date="2020-07" db="EMBL/GenBank/DDBJ databases">
        <title>Stappia sp., F7233, whole genome shotgun sequencing project.</title>
        <authorList>
            <person name="Jiang S."/>
            <person name="Liu Z.W."/>
            <person name="Du Z.J."/>
        </authorList>
    </citation>
    <scope>NUCLEOTIDE SEQUENCE [LARGE SCALE GENOMIC DNA]</scope>
    <source>
        <strain evidence="7 8">F7233</strain>
    </source>
</reference>
<keyword evidence="4 5" id="KW-0472">Membrane</keyword>
<dbReference type="EMBL" id="JACFXV010000043">
    <property type="protein sequence ID" value="MBA5776833.1"/>
    <property type="molecule type" value="Genomic_DNA"/>
</dbReference>
<keyword evidence="8" id="KW-1185">Reference proteome</keyword>
<name>A0A839AB64_9HYPH</name>
<comment type="caution">
    <text evidence="7">The sequence shown here is derived from an EMBL/GenBank/DDBJ whole genome shotgun (WGS) entry which is preliminary data.</text>
</comment>
<feature type="transmembrane region" description="Helical" evidence="5">
    <location>
        <begin position="72"/>
        <end position="93"/>
    </location>
</feature>
<sequence length="190" mass="20193">MGLLVAGLILFLGVHSLPITGKIRAGLRSRLGEGGYKALFSLLSLAGLALIVLGYAQARAEGAPVLYDPPIWLRHVTMLLMVPVFVLLLAAYLPGRIKAKVRHPMIVAIKIWALSHLLANGDVASALLFLAFLAWAVVDRVSLKRRGGIPALAPGSAAARNDSIAIVGGLAIYGLFLWKLHGWLIGVPLV</sequence>
<organism evidence="7 8">
    <name type="scientific">Stappia albiluteola</name>
    <dbReference type="NCBI Taxonomy" id="2758565"/>
    <lineage>
        <taxon>Bacteria</taxon>
        <taxon>Pseudomonadati</taxon>
        <taxon>Pseudomonadota</taxon>
        <taxon>Alphaproteobacteria</taxon>
        <taxon>Hyphomicrobiales</taxon>
        <taxon>Stappiaceae</taxon>
        <taxon>Stappia</taxon>
    </lineage>
</organism>
<feature type="transmembrane region" description="Helical" evidence="5">
    <location>
        <begin position="40"/>
        <end position="60"/>
    </location>
</feature>
<dbReference type="InterPro" id="IPR009915">
    <property type="entry name" value="NnrU_dom"/>
</dbReference>
<feature type="transmembrane region" description="Helical" evidence="5">
    <location>
        <begin position="164"/>
        <end position="185"/>
    </location>
</feature>
<evidence type="ECO:0000256" key="5">
    <source>
        <dbReference type="SAM" id="Phobius"/>
    </source>
</evidence>
<keyword evidence="2 5" id="KW-0812">Transmembrane</keyword>
<dbReference type="Proteomes" id="UP000541109">
    <property type="component" value="Unassembled WGS sequence"/>
</dbReference>
<proteinExistence type="predicted"/>
<evidence type="ECO:0000256" key="2">
    <source>
        <dbReference type="ARBA" id="ARBA00022692"/>
    </source>
</evidence>
<dbReference type="AlphaFoldDB" id="A0A839AB64"/>
<dbReference type="GO" id="GO:0016020">
    <property type="term" value="C:membrane"/>
    <property type="evidence" value="ECO:0007669"/>
    <property type="project" value="UniProtKB-SubCell"/>
</dbReference>
<accession>A0A839AB64</accession>
<dbReference type="Pfam" id="PF07298">
    <property type="entry name" value="NnrU"/>
    <property type="match status" value="1"/>
</dbReference>
<comment type="subcellular location">
    <subcellularLocation>
        <location evidence="1">Membrane</location>
        <topology evidence="1">Multi-pass membrane protein</topology>
    </subcellularLocation>
</comment>
<keyword evidence="3 5" id="KW-1133">Transmembrane helix</keyword>
<evidence type="ECO:0000259" key="6">
    <source>
        <dbReference type="Pfam" id="PF07298"/>
    </source>
</evidence>
<evidence type="ECO:0000256" key="3">
    <source>
        <dbReference type="ARBA" id="ARBA00022989"/>
    </source>
</evidence>
<evidence type="ECO:0000313" key="8">
    <source>
        <dbReference type="Proteomes" id="UP000541109"/>
    </source>
</evidence>
<feature type="domain" description="NnrU" evidence="6">
    <location>
        <begin position="3"/>
        <end position="188"/>
    </location>
</feature>
<evidence type="ECO:0000313" key="7">
    <source>
        <dbReference type="EMBL" id="MBA5776833.1"/>
    </source>
</evidence>